<dbReference type="PROSITE" id="PS51419">
    <property type="entry name" value="RAB"/>
    <property type="match status" value="1"/>
</dbReference>
<dbReference type="NCBIfam" id="TIGR00231">
    <property type="entry name" value="small_GTP"/>
    <property type="match status" value="1"/>
</dbReference>
<dbReference type="SMART" id="SM00176">
    <property type="entry name" value="RAN"/>
    <property type="match status" value="1"/>
</dbReference>
<dbReference type="InterPro" id="IPR001806">
    <property type="entry name" value="Small_GTPase"/>
</dbReference>
<dbReference type="InterPro" id="IPR027417">
    <property type="entry name" value="P-loop_NTPase"/>
</dbReference>
<evidence type="ECO:0000313" key="6">
    <source>
        <dbReference type="Proteomes" id="UP001150062"/>
    </source>
</evidence>
<evidence type="ECO:0000256" key="1">
    <source>
        <dbReference type="ARBA" id="ARBA00022741"/>
    </source>
</evidence>
<dbReference type="EMBL" id="JANTQA010000032">
    <property type="protein sequence ID" value="KAJ3439492.1"/>
    <property type="molecule type" value="Genomic_DNA"/>
</dbReference>
<keyword evidence="6" id="KW-1185">Reference proteome</keyword>
<dbReference type="SMART" id="SM00175">
    <property type="entry name" value="RAB"/>
    <property type="match status" value="1"/>
</dbReference>
<dbReference type="PANTHER" id="PTHR47977">
    <property type="entry name" value="RAS-RELATED PROTEIN RAB"/>
    <property type="match status" value="1"/>
</dbReference>
<dbReference type="PRINTS" id="PR00449">
    <property type="entry name" value="RASTRNSFRMNG"/>
</dbReference>
<dbReference type="GO" id="GO:0005525">
    <property type="term" value="F:GTP binding"/>
    <property type="evidence" value="ECO:0007669"/>
    <property type="project" value="UniProtKB-KW"/>
</dbReference>
<reference evidence="4" key="1">
    <citation type="submission" date="2022-08" db="EMBL/GenBank/DDBJ databases">
        <title>Novel sulfate-reducing endosymbionts in the free-living metamonad Anaeramoeba.</title>
        <authorList>
            <person name="Jerlstrom-Hultqvist J."/>
            <person name="Cepicka I."/>
            <person name="Gallot-Lavallee L."/>
            <person name="Salas-Leiva D."/>
            <person name="Curtis B.A."/>
            <person name="Zahonova K."/>
            <person name="Pipaliya S."/>
            <person name="Dacks J."/>
            <person name="Roger A.J."/>
        </authorList>
    </citation>
    <scope>NUCLEOTIDE SEQUENCE</scope>
    <source>
        <strain evidence="4">Schooner1</strain>
    </source>
</reference>
<protein>
    <submittedName>
        <fullName evidence="3">Ras and ef-hand domain-containing protein</fullName>
    </submittedName>
</protein>
<dbReference type="Proteomes" id="UP001150062">
    <property type="component" value="Unassembled WGS sequence"/>
</dbReference>
<organism evidence="3 5">
    <name type="scientific">Anaeramoeba flamelloides</name>
    <dbReference type="NCBI Taxonomy" id="1746091"/>
    <lineage>
        <taxon>Eukaryota</taxon>
        <taxon>Metamonada</taxon>
        <taxon>Anaeramoebidae</taxon>
        <taxon>Anaeramoeba</taxon>
    </lineage>
</organism>
<dbReference type="Pfam" id="PF00071">
    <property type="entry name" value="Ras"/>
    <property type="match status" value="1"/>
</dbReference>
<dbReference type="SMART" id="SM00174">
    <property type="entry name" value="RHO"/>
    <property type="match status" value="1"/>
</dbReference>
<dbReference type="SMART" id="SM00177">
    <property type="entry name" value="ARF"/>
    <property type="match status" value="1"/>
</dbReference>
<keyword evidence="1" id="KW-0547">Nucleotide-binding</keyword>
<gene>
    <name evidence="3" type="ORF">M0812_15524</name>
    <name evidence="4" type="ORF">M0813_17264</name>
</gene>
<sequence>MTENSNTYSYKIVFLGESGVGKTSILVRYHKNKFSPTIQSTIGSTNFQKTLNLRDNKYQLLIWDTAGQERYKSLSQMYYRGARGVFIIFDQTNYQSFEKAQEWVEEVKQEGYPNAVIVLVGNKMDLTNKVVDEKEVLEYTQKNDLLFFETSAKTGYGIKEAFIGLVRKLPLDGNIAKKKNENSLNSNVLHVKQTNNKSSCC</sequence>
<evidence type="ECO:0000313" key="4">
    <source>
        <dbReference type="EMBL" id="KAJ6248776.1"/>
    </source>
</evidence>
<accession>A0AAV7ZFH7</accession>
<keyword evidence="2" id="KW-0342">GTP-binding</keyword>
<reference evidence="3" key="2">
    <citation type="submission" date="2022-08" db="EMBL/GenBank/DDBJ databases">
        <title>Novel sulphate-reducing endosymbionts in the free-living metamonad Anaeramoeba.</title>
        <authorList>
            <person name="Jerlstrom-Hultqvist J."/>
            <person name="Cepicka I."/>
            <person name="Gallot-Lavallee L."/>
            <person name="Salas-Leiva D."/>
            <person name="Curtis B.A."/>
            <person name="Zahonova K."/>
            <person name="Pipaliya S."/>
            <person name="Dacks J."/>
            <person name="Roger A.J."/>
        </authorList>
    </citation>
    <scope>NUCLEOTIDE SEQUENCE</scope>
    <source>
        <strain evidence="3">Busselton2</strain>
    </source>
</reference>
<comment type="caution">
    <text evidence="3">The sequence shown here is derived from an EMBL/GenBank/DDBJ whole genome shotgun (WGS) entry which is preliminary data.</text>
</comment>
<dbReference type="Proteomes" id="UP001146793">
    <property type="component" value="Unassembled WGS sequence"/>
</dbReference>
<dbReference type="SUPFAM" id="SSF52540">
    <property type="entry name" value="P-loop containing nucleoside triphosphate hydrolases"/>
    <property type="match status" value="1"/>
</dbReference>
<evidence type="ECO:0000313" key="5">
    <source>
        <dbReference type="Proteomes" id="UP001146793"/>
    </source>
</evidence>
<dbReference type="FunFam" id="3.40.50.300:FF:000808">
    <property type="entry name" value="Small GTP-binding protein, putative"/>
    <property type="match status" value="1"/>
</dbReference>
<dbReference type="SMART" id="SM00173">
    <property type="entry name" value="RAS"/>
    <property type="match status" value="1"/>
</dbReference>
<dbReference type="InterPro" id="IPR005225">
    <property type="entry name" value="Small_GTP-bd"/>
</dbReference>
<proteinExistence type="predicted"/>
<evidence type="ECO:0000313" key="3">
    <source>
        <dbReference type="EMBL" id="KAJ3439492.1"/>
    </source>
</evidence>
<name>A0AAV7ZFH7_9EUKA</name>
<evidence type="ECO:0000256" key="2">
    <source>
        <dbReference type="ARBA" id="ARBA00023134"/>
    </source>
</evidence>
<dbReference type="GO" id="GO:0003924">
    <property type="term" value="F:GTPase activity"/>
    <property type="evidence" value="ECO:0007669"/>
    <property type="project" value="InterPro"/>
</dbReference>
<dbReference type="PROSITE" id="PS51421">
    <property type="entry name" value="RAS"/>
    <property type="match status" value="1"/>
</dbReference>
<dbReference type="AlphaFoldDB" id="A0AAV7ZFH7"/>
<dbReference type="EMBL" id="JAOAOG010000106">
    <property type="protein sequence ID" value="KAJ6248776.1"/>
    <property type="molecule type" value="Genomic_DNA"/>
</dbReference>
<dbReference type="InterPro" id="IPR050227">
    <property type="entry name" value="Rab"/>
</dbReference>
<dbReference type="PROSITE" id="PS51420">
    <property type="entry name" value="RHO"/>
    <property type="match status" value="1"/>
</dbReference>
<dbReference type="Gene3D" id="3.40.50.300">
    <property type="entry name" value="P-loop containing nucleotide triphosphate hydrolases"/>
    <property type="match status" value="1"/>
</dbReference>
<dbReference type="PROSITE" id="PS51417">
    <property type="entry name" value="ARF"/>
    <property type="match status" value="1"/>
</dbReference>
<dbReference type="CDD" id="cd00154">
    <property type="entry name" value="Rab"/>
    <property type="match status" value="1"/>
</dbReference>